<dbReference type="InterPro" id="IPR027417">
    <property type="entry name" value="P-loop_NTPase"/>
</dbReference>
<feature type="region of interest" description="Disordered" evidence="1">
    <location>
        <begin position="372"/>
        <end position="400"/>
    </location>
</feature>
<dbReference type="Gene3D" id="3.40.50.300">
    <property type="entry name" value="P-loop containing nucleotide triphosphate hydrolases"/>
    <property type="match status" value="1"/>
</dbReference>
<gene>
    <name evidence="2" type="ORF">TGDOM2_236140</name>
</gene>
<evidence type="ECO:0000313" key="3">
    <source>
        <dbReference type="Proteomes" id="UP000028837"/>
    </source>
</evidence>
<feature type="compositionally biased region" description="Acidic residues" evidence="1">
    <location>
        <begin position="463"/>
        <end position="472"/>
    </location>
</feature>
<protein>
    <submittedName>
        <fullName evidence="2">Putative signal recognition particle domain protein</fullName>
    </submittedName>
</protein>
<evidence type="ECO:0000313" key="2">
    <source>
        <dbReference type="EMBL" id="KFG31657.1"/>
    </source>
</evidence>
<dbReference type="OrthoDB" id="332414at2759"/>
<accession>A0A086JHN9</accession>
<feature type="region of interest" description="Disordered" evidence="1">
    <location>
        <begin position="735"/>
        <end position="754"/>
    </location>
</feature>
<dbReference type="EMBL" id="AHZU02001502">
    <property type="protein sequence ID" value="KFG31657.1"/>
    <property type="molecule type" value="Genomic_DNA"/>
</dbReference>
<proteinExistence type="predicted"/>
<feature type="region of interest" description="Disordered" evidence="1">
    <location>
        <begin position="439"/>
        <end position="472"/>
    </location>
</feature>
<sequence length="1057" mass="110528">MLTRRRLLPVSGLSPRLCVPRTLPSSVFSSFQSSISPGPVNTLWTDRTRGFPLSILSLRRLRASSQSSAFARQDTSWVSNVHCLAAKGRGRASLQVGYVHPSGAGGGLAVRGFGSGRRLSCIEELERRLETGGGAGGGAGGFNANFQGEVLTATADVFLVRGLGAASVGSLVRFESQPPPPSTGSDPQVARPSSASHAAAAFNVGVVLQLLDSDLTIVGFLGCCGDTTPAQRLPVSSPPPLVGDVCTLVEGGDDRIEAPSEKKRPSSFSPSFNAPLSPLSLFSCLSSSTENPFKKTPRSSSFNVFSLPPRGDFSSPGGEAAALPTGSAVLDSLSPFRLGSATALVGPVGTGKSMALLPLVASHLVASSDSRSAPRWDTCARGSGASSGGVPPPERPPPPSVVFLALGTSPAALRQWLDTLRAVAIPSATAAVVSAATAAPAGWVDEEERRRKSRAAADGGASEPEEAAGDEEATFACRSNAELAASVPPGVLVLHVPPDAGHTSCCMYTAPMVALKAALASEAAGQNVLLVIDGVDAHAAAAAQLKQTLGRLLASPSTRTVLPASGSPGASATRGWSVHTPGGGLSMASHQSGVVDGSDSGSRVPVLPFASLGSFYGQLASQAGTSDAEGRTASLSLVCTLDTPPGVSTPGNSAAAGVGADLTKQEKQWNRVVSSAIQGDASVGDTTLRKVLEAAQEALVSSVDRAVVFQTDVQLDRQSADQLNKDRVFQWRHKSCGDSRSHGDGEASWRRPVRSLSRKTVGGVGSVYPMLDLDFLLSSSPALLSADACAALSASCFSPAFQATPPPPELLFDALKDLCRRYGKALRHTEKSPGVQTAGRRAAPMPPPLLAAAASAFAWQQKVLGSQRERQEMMAALNLFVDIWEEEDLTSLRIASGVCTAQIAGRVFSATEQVLLLRAAATLLFSAPAEEERVAEQRPQAVSASYKMPWFVGQDRGLVSFRDICSFQESLLKLFRETHPTVWRRLEASLAQSDEKEVEMHAQLGENSQDKKLVVVEREGEELDKQVTELLHVIGEIDRALLALRHQLALTRPPAEE</sequence>
<organism evidence="2 3">
    <name type="scientific">Toxoplasma gondii GAB2-2007-GAL-DOM2</name>
    <dbReference type="NCBI Taxonomy" id="1130820"/>
    <lineage>
        <taxon>Eukaryota</taxon>
        <taxon>Sar</taxon>
        <taxon>Alveolata</taxon>
        <taxon>Apicomplexa</taxon>
        <taxon>Conoidasida</taxon>
        <taxon>Coccidia</taxon>
        <taxon>Eucoccidiorida</taxon>
        <taxon>Eimeriorina</taxon>
        <taxon>Sarcocystidae</taxon>
        <taxon>Toxoplasma</taxon>
    </lineage>
</organism>
<comment type="caution">
    <text evidence="2">The sequence shown here is derived from an EMBL/GenBank/DDBJ whole genome shotgun (WGS) entry which is preliminary data.</text>
</comment>
<name>A0A086JHN9_TOXGO</name>
<feature type="compositionally biased region" description="Basic and acidic residues" evidence="1">
    <location>
        <begin position="735"/>
        <end position="749"/>
    </location>
</feature>
<reference evidence="2 3" key="1">
    <citation type="submission" date="2014-02" db="EMBL/GenBank/DDBJ databases">
        <authorList>
            <person name="Sibley D."/>
            <person name="Venepally P."/>
            <person name="Karamycheva S."/>
            <person name="Hadjithomas M."/>
            <person name="Khan A."/>
            <person name="Brunk B."/>
            <person name="Roos D."/>
            <person name="Caler E."/>
            <person name="Lorenzi H."/>
        </authorList>
    </citation>
    <scope>NUCLEOTIDE SEQUENCE [LARGE SCALE GENOMIC DNA]</scope>
    <source>
        <strain evidence="2 3">GAB2-2007-GAL-DOM2</strain>
    </source>
</reference>
<dbReference type="AlphaFoldDB" id="A0A086JHN9"/>
<dbReference type="SUPFAM" id="SSF52540">
    <property type="entry name" value="P-loop containing nucleoside triphosphate hydrolases"/>
    <property type="match status" value="1"/>
</dbReference>
<dbReference type="VEuPathDB" id="ToxoDB:TGDOM2_236140"/>
<evidence type="ECO:0000256" key="1">
    <source>
        <dbReference type="SAM" id="MobiDB-lite"/>
    </source>
</evidence>
<feature type="compositionally biased region" description="Pro residues" evidence="1">
    <location>
        <begin position="390"/>
        <end position="400"/>
    </location>
</feature>
<dbReference type="Proteomes" id="UP000028837">
    <property type="component" value="Unassembled WGS sequence"/>
</dbReference>